<reference evidence="2 5" key="3">
    <citation type="submission" date="2018-07" db="EMBL/GenBank/DDBJ databases">
        <title>Genome sequence of extremly halophilic archaeon Halopelagius longus strain BC12-B1.</title>
        <authorList>
            <person name="Zhang X."/>
        </authorList>
    </citation>
    <scope>NUCLEOTIDE SEQUENCE [LARGE SCALE GENOMIC DNA]</scope>
    <source>
        <strain evidence="2 5">BC12-B1</strain>
    </source>
</reference>
<dbReference type="Proteomes" id="UP000199289">
    <property type="component" value="Unassembled WGS sequence"/>
</dbReference>
<keyword evidence="5" id="KW-1185">Reference proteome</keyword>
<evidence type="ECO:0000313" key="2">
    <source>
        <dbReference type="EMBL" id="RDI71939.1"/>
    </source>
</evidence>
<protein>
    <submittedName>
        <fullName evidence="3">Uncharacterized protein</fullName>
    </submittedName>
</protein>
<gene>
    <name evidence="2" type="ORF">DWB78_09515</name>
    <name evidence="3" type="ORF">SAMN05216278_0007</name>
</gene>
<dbReference type="RefSeq" id="WP_092531268.1">
    <property type="nucleotide sequence ID" value="NZ_FNKQ01000001.1"/>
</dbReference>
<dbReference type="OrthoDB" id="211056at2157"/>
<organism evidence="3 4">
    <name type="scientific">Halopelagius longus</name>
    <dbReference type="NCBI Taxonomy" id="1236180"/>
    <lineage>
        <taxon>Archaea</taxon>
        <taxon>Methanobacteriati</taxon>
        <taxon>Methanobacteriota</taxon>
        <taxon>Stenosarchaea group</taxon>
        <taxon>Halobacteria</taxon>
        <taxon>Halobacteriales</taxon>
        <taxon>Haloferacaceae</taxon>
    </lineage>
</organism>
<dbReference type="EMBL" id="FNKQ01000001">
    <property type="protein sequence ID" value="SDQ04294.1"/>
    <property type="molecule type" value="Genomic_DNA"/>
</dbReference>
<reference evidence="3" key="1">
    <citation type="submission" date="2016-10" db="EMBL/GenBank/DDBJ databases">
        <authorList>
            <person name="de Groot N.N."/>
        </authorList>
    </citation>
    <scope>NUCLEOTIDE SEQUENCE [LARGE SCALE GENOMIC DNA]</scope>
    <source>
        <strain evidence="3">CGMCC 1.12397</strain>
    </source>
</reference>
<proteinExistence type="predicted"/>
<feature type="region of interest" description="Disordered" evidence="1">
    <location>
        <begin position="1"/>
        <end position="21"/>
    </location>
</feature>
<dbReference type="AlphaFoldDB" id="A0A1H0XN26"/>
<name>A0A1H0XN26_9EURY</name>
<evidence type="ECO:0000313" key="4">
    <source>
        <dbReference type="Proteomes" id="UP000199289"/>
    </source>
</evidence>
<dbReference type="EMBL" id="QQST01000001">
    <property type="protein sequence ID" value="RDI71939.1"/>
    <property type="molecule type" value="Genomic_DNA"/>
</dbReference>
<sequence length="119" mass="13806">MPDNPDDDFDARASPEDVDDAPTVSCTICDREWSLAYELDEMQVGNQSFEQFALDHMRHTGHFPDDVRPWIADCQHCREGEEFLSEAPARRWSKTHARHTRHSVVLQHEEETETVVDPE</sequence>
<accession>A0A1H0XN26</accession>
<evidence type="ECO:0000313" key="3">
    <source>
        <dbReference type="EMBL" id="SDQ04294.1"/>
    </source>
</evidence>
<dbReference type="Proteomes" id="UP000255421">
    <property type="component" value="Unassembled WGS sequence"/>
</dbReference>
<reference evidence="4" key="2">
    <citation type="submission" date="2016-10" db="EMBL/GenBank/DDBJ databases">
        <authorList>
            <person name="Varghese N."/>
            <person name="Submissions S."/>
        </authorList>
    </citation>
    <scope>NUCLEOTIDE SEQUENCE [LARGE SCALE GENOMIC DNA]</scope>
    <source>
        <strain evidence="4">CGMCC 1.12397</strain>
    </source>
</reference>
<evidence type="ECO:0000313" key="5">
    <source>
        <dbReference type="Proteomes" id="UP000255421"/>
    </source>
</evidence>
<dbReference type="InterPro" id="IPR058375">
    <property type="entry name" value="DUF8062"/>
</dbReference>
<dbReference type="Pfam" id="PF26258">
    <property type="entry name" value="DUF8062"/>
    <property type="match status" value="1"/>
</dbReference>
<evidence type="ECO:0000256" key="1">
    <source>
        <dbReference type="SAM" id="MobiDB-lite"/>
    </source>
</evidence>